<proteinExistence type="predicted"/>
<evidence type="ECO:0000259" key="1">
    <source>
        <dbReference type="PROSITE" id="PS50878"/>
    </source>
</evidence>
<evidence type="ECO:0000313" key="2">
    <source>
        <dbReference type="EMBL" id="VEN49750.1"/>
    </source>
</evidence>
<protein>
    <recommendedName>
        <fullName evidence="1">Reverse transcriptase domain-containing protein</fullName>
    </recommendedName>
</protein>
<evidence type="ECO:0000313" key="3">
    <source>
        <dbReference type="Proteomes" id="UP000410492"/>
    </source>
</evidence>
<dbReference type="PROSITE" id="PS50878">
    <property type="entry name" value="RT_POL"/>
    <property type="match status" value="1"/>
</dbReference>
<dbReference type="AlphaFoldDB" id="A0A653CPB7"/>
<dbReference type="OrthoDB" id="6731013at2759"/>
<keyword evidence="3" id="KW-1185">Reference proteome</keyword>
<sequence length="107" mass="12059">MIGVPQGNVLVPRLFIIFLNDLAEIIDDPMVGLTKFADDTNIVVGEKLVDDLISRTGKYFDKARELFNTNSLVMNEQETNIVVFRTNRSKKRPASVALINQDFELST</sequence>
<accession>A0A653CPB7</accession>
<dbReference type="EMBL" id="CAACVG010008424">
    <property type="protein sequence ID" value="VEN49750.1"/>
    <property type="molecule type" value="Genomic_DNA"/>
</dbReference>
<reference evidence="2 3" key="1">
    <citation type="submission" date="2019-01" db="EMBL/GenBank/DDBJ databases">
        <authorList>
            <person name="Sayadi A."/>
        </authorList>
    </citation>
    <scope>NUCLEOTIDE SEQUENCE [LARGE SCALE GENOMIC DNA]</scope>
</reference>
<gene>
    <name evidence="2" type="ORF">CALMAC_LOCUS10766</name>
</gene>
<feature type="domain" description="Reverse transcriptase" evidence="1">
    <location>
        <begin position="1"/>
        <end position="98"/>
    </location>
</feature>
<dbReference type="InterPro" id="IPR000477">
    <property type="entry name" value="RT_dom"/>
</dbReference>
<organism evidence="2 3">
    <name type="scientific">Callosobruchus maculatus</name>
    <name type="common">Southern cowpea weevil</name>
    <name type="synonym">Pulse bruchid</name>
    <dbReference type="NCBI Taxonomy" id="64391"/>
    <lineage>
        <taxon>Eukaryota</taxon>
        <taxon>Metazoa</taxon>
        <taxon>Ecdysozoa</taxon>
        <taxon>Arthropoda</taxon>
        <taxon>Hexapoda</taxon>
        <taxon>Insecta</taxon>
        <taxon>Pterygota</taxon>
        <taxon>Neoptera</taxon>
        <taxon>Endopterygota</taxon>
        <taxon>Coleoptera</taxon>
        <taxon>Polyphaga</taxon>
        <taxon>Cucujiformia</taxon>
        <taxon>Chrysomeloidea</taxon>
        <taxon>Chrysomelidae</taxon>
        <taxon>Bruchinae</taxon>
        <taxon>Bruchini</taxon>
        <taxon>Callosobruchus</taxon>
    </lineage>
</organism>
<dbReference type="Proteomes" id="UP000410492">
    <property type="component" value="Unassembled WGS sequence"/>
</dbReference>
<name>A0A653CPB7_CALMS</name>